<comment type="caution">
    <text evidence="2">The sequence shown here is derived from an EMBL/GenBank/DDBJ whole genome shotgun (WGS) entry which is preliminary data.</text>
</comment>
<reference evidence="2 3" key="1">
    <citation type="submission" date="2019-07" db="EMBL/GenBank/DDBJ databases">
        <title>Insights of Desulfuromonas acetexigens electromicrobiology.</title>
        <authorList>
            <person name="Katuri K."/>
            <person name="Sapireddy V."/>
            <person name="Shaw D.R."/>
            <person name="Saikaly P."/>
        </authorList>
    </citation>
    <scope>NUCLEOTIDE SEQUENCE [LARGE SCALE GENOMIC DNA]</scope>
    <source>
        <strain evidence="2 3">2873</strain>
    </source>
</reference>
<dbReference type="PRINTS" id="PR00111">
    <property type="entry name" value="ABHYDROLASE"/>
</dbReference>
<dbReference type="InterPro" id="IPR050266">
    <property type="entry name" value="AB_hydrolase_sf"/>
</dbReference>
<name>A0A550J9A6_9BACT</name>
<keyword evidence="2" id="KW-0378">Hydrolase</keyword>
<dbReference type="Proteomes" id="UP000317155">
    <property type="component" value="Unassembled WGS sequence"/>
</dbReference>
<proteinExistence type="predicted"/>
<dbReference type="OrthoDB" id="5338718at2"/>
<organism evidence="2 3">
    <name type="scientific">Trichloromonas acetexigens</name>
    <dbReference type="NCBI Taxonomy" id="38815"/>
    <lineage>
        <taxon>Bacteria</taxon>
        <taxon>Pseudomonadati</taxon>
        <taxon>Thermodesulfobacteriota</taxon>
        <taxon>Desulfuromonadia</taxon>
        <taxon>Desulfuromonadales</taxon>
        <taxon>Trichloromonadaceae</taxon>
        <taxon>Trichloromonas</taxon>
    </lineage>
</organism>
<dbReference type="InterPro" id="IPR000073">
    <property type="entry name" value="AB_hydrolase_1"/>
</dbReference>
<evidence type="ECO:0000259" key="1">
    <source>
        <dbReference type="Pfam" id="PF00561"/>
    </source>
</evidence>
<protein>
    <submittedName>
        <fullName evidence="2">Alpha/beta fold hydrolase</fullName>
    </submittedName>
</protein>
<dbReference type="RefSeq" id="WP_092058772.1">
    <property type="nucleotide sequence ID" value="NZ_FOJJ01000041.1"/>
</dbReference>
<dbReference type="GO" id="GO:0016787">
    <property type="term" value="F:hydrolase activity"/>
    <property type="evidence" value="ECO:0007669"/>
    <property type="project" value="UniProtKB-KW"/>
</dbReference>
<dbReference type="InterPro" id="IPR000639">
    <property type="entry name" value="Epox_hydrolase-like"/>
</dbReference>
<dbReference type="Pfam" id="PF00561">
    <property type="entry name" value="Abhydrolase_1"/>
    <property type="match status" value="1"/>
</dbReference>
<dbReference type="Gene3D" id="3.40.50.1820">
    <property type="entry name" value="alpha/beta hydrolase"/>
    <property type="match status" value="1"/>
</dbReference>
<dbReference type="PRINTS" id="PR00412">
    <property type="entry name" value="EPOXHYDRLASE"/>
</dbReference>
<dbReference type="SUPFAM" id="SSF53474">
    <property type="entry name" value="alpha/beta-Hydrolases"/>
    <property type="match status" value="1"/>
</dbReference>
<keyword evidence="3" id="KW-1185">Reference proteome</keyword>
<dbReference type="PANTHER" id="PTHR43798">
    <property type="entry name" value="MONOACYLGLYCEROL LIPASE"/>
    <property type="match status" value="1"/>
</dbReference>
<dbReference type="InterPro" id="IPR029058">
    <property type="entry name" value="AB_hydrolase_fold"/>
</dbReference>
<evidence type="ECO:0000313" key="2">
    <source>
        <dbReference type="EMBL" id="TRO79702.1"/>
    </source>
</evidence>
<dbReference type="AlphaFoldDB" id="A0A550J9A6"/>
<accession>A0A550J9A6</accession>
<sequence length="265" mass="27838">MHAQINGIRLAYDDLGQGLPVMLIHGFPLFRKMWRPQAEALVAAGYRVILPDLRGFGESEAGTASGSTDLLADDLAALLDHLGIERAVVGGMSMGGYVLLNLLARHSRRLSGACFIVTRADADDETARGKRNHLIAEIEKGNPGAVPSAFIPLLFAPETAQGRPELLAEVRAWIEATAPAGLILGLQAIRDRDDSMALLPRLKLPALVIGALEDKAIPPDKSAALAEGVPGAALRLIGGAGHMVNLEEAAAFNGALLDFLAGIAP</sequence>
<gene>
    <name evidence="2" type="ORF">FL622_12385</name>
</gene>
<evidence type="ECO:0000313" key="3">
    <source>
        <dbReference type="Proteomes" id="UP000317155"/>
    </source>
</evidence>
<dbReference type="EMBL" id="VJVV01000009">
    <property type="protein sequence ID" value="TRO79702.1"/>
    <property type="molecule type" value="Genomic_DNA"/>
</dbReference>
<feature type="domain" description="AB hydrolase-1" evidence="1">
    <location>
        <begin position="20"/>
        <end position="118"/>
    </location>
</feature>